<dbReference type="EMBL" id="CAAALY010288805">
    <property type="protein sequence ID" value="VEL44056.1"/>
    <property type="molecule type" value="Genomic_DNA"/>
</dbReference>
<evidence type="ECO:0000313" key="2">
    <source>
        <dbReference type="Proteomes" id="UP000784294"/>
    </source>
</evidence>
<name>A0A448XSP4_9PLAT</name>
<proteinExistence type="predicted"/>
<gene>
    <name evidence="1" type="ORF">PXEA_LOCUS37496</name>
</gene>
<dbReference type="AlphaFoldDB" id="A0A448XSP4"/>
<comment type="caution">
    <text evidence="1">The sequence shown here is derived from an EMBL/GenBank/DDBJ whole genome shotgun (WGS) entry which is preliminary data.</text>
</comment>
<reference evidence="1" key="1">
    <citation type="submission" date="2018-11" db="EMBL/GenBank/DDBJ databases">
        <authorList>
            <consortium name="Pathogen Informatics"/>
        </authorList>
    </citation>
    <scope>NUCLEOTIDE SEQUENCE</scope>
</reference>
<evidence type="ECO:0000313" key="1">
    <source>
        <dbReference type="EMBL" id="VEL44056.1"/>
    </source>
</evidence>
<accession>A0A448XSP4</accession>
<dbReference type="Proteomes" id="UP000784294">
    <property type="component" value="Unassembled WGS sequence"/>
</dbReference>
<sequence length="142" mass="15820">MAALQRRIEQPKWIPPSYAAGMIETHRFRTSHFGKPVSSTASNSSTWHNHQIGKIDKPESCYSGLNQVVLSHYIEGLPLSGLAPARRLDVLLKTWLARLSANIKALQLHSRLWSSARVRNLCLAYAASDSTGVAETLDEQLR</sequence>
<protein>
    <submittedName>
        <fullName evidence="1">Uncharacterized protein</fullName>
    </submittedName>
</protein>
<keyword evidence="2" id="KW-1185">Reference proteome</keyword>
<organism evidence="1 2">
    <name type="scientific">Protopolystoma xenopodis</name>
    <dbReference type="NCBI Taxonomy" id="117903"/>
    <lineage>
        <taxon>Eukaryota</taxon>
        <taxon>Metazoa</taxon>
        <taxon>Spiralia</taxon>
        <taxon>Lophotrochozoa</taxon>
        <taxon>Platyhelminthes</taxon>
        <taxon>Monogenea</taxon>
        <taxon>Polyopisthocotylea</taxon>
        <taxon>Polystomatidea</taxon>
        <taxon>Polystomatidae</taxon>
        <taxon>Protopolystoma</taxon>
    </lineage>
</organism>